<evidence type="ECO:0000313" key="2">
    <source>
        <dbReference type="Proteomes" id="UP001619887"/>
    </source>
</evidence>
<protein>
    <submittedName>
        <fullName evidence="1">Uncharacterized protein</fullName>
    </submittedName>
</protein>
<reference evidence="1 2" key="1">
    <citation type="journal article" date="2022" name="G3 (Bethesda)">
        <title>Evaluating Illumina-, Nanopore-, and PacBio-based genome assembly strategies with the bald notothen, Trematomus borchgrevinki.</title>
        <authorList>
            <person name="Rayamajhi N."/>
            <person name="Cheng C.C."/>
            <person name="Catchen J.M."/>
        </authorList>
    </citation>
    <scope>NUCLEOTIDE SEQUENCE [LARGE SCALE GENOMIC DNA]</scope>
    <source>
        <strain evidence="1">AGRC-2024</strain>
    </source>
</reference>
<accession>A0ABD2GQ04</accession>
<dbReference type="Proteomes" id="UP001619887">
    <property type="component" value="Unassembled WGS sequence"/>
</dbReference>
<organism evidence="1 2">
    <name type="scientific">Pagothenia borchgrevinki</name>
    <name type="common">Bald rockcod</name>
    <name type="synonym">Trematomus borchgrevinki</name>
    <dbReference type="NCBI Taxonomy" id="8213"/>
    <lineage>
        <taxon>Eukaryota</taxon>
        <taxon>Metazoa</taxon>
        <taxon>Chordata</taxon>
        <taxon>Craniata</taxon>
        <taxon>Vertebrata</taxon>
        <taxon>Euteleostomi</taxon>
        <taxon>Actinopterygii</taxon>
        <taxon>Neopterygii</taxon>
        <taxon>Teleostei</taxon>
        <taxon>Neoteleostei</taxon>
        <taxon>Acanthomorphata</taxon>
        <taxon>Eupercaria</taxon>
        <taxon>Perciformes</taxon>
        <taxon>Notothenioidei</taxon>
        <taxon>Nototheniidae</taxon>
        <taxon>Pagothenia</taxon>
    </lineage>
</organism>
<dbReference type="EMBL" id="JBIYXZ010002076">
    <property type="protein sequence ID" value="KAL3056127.1"/>
    <property type="molecule type" value="Genomic_DNA"/>
</dbReference>
<reference evidence="1 2" key="2">
    <citation type="journal article" date="2024" name="G3 (Bethesda)">
        <title>The genome of the cryopelagic Antarctic bald notothen, Trematomus borchgrevinki.</title>
        <authorList>
            <person name="Rayamajhi N."/>
            <person name="Rivera-Colon A.G."/>
            <person name="Minhas B.F."/>
            <person name="Cheng C.C."/>
            <person name="Catchen J.M."/>
        </authorList>
    </citation>
    <scope>NUCLEOTIDE SEQUENCE [LARGE SCALE GENOMIC DNA]</scope>
    <source>
        <strain evidence="1">AGRC-2024</strain>
    </source>
</reference>
<name>A0ABD2GQ04_PAGBO</name>
<evidence type="ECO:0000313" key="1">
    <source>
        <dbReference type="EMBL" id="KAL3056127.1"/>
    </source>
</evidence>
<sequence length="22" mass="2566">MLFVLWVHILGPQKDSKISLKL</sequence>
<dbReference type="AlphaFoldDB" id="A0ABD2GQ04"/>
<comment type="caution">
    <text evidence="1">The sequence shown here is derived from an EMBL/GenBank/DDBJ whole genome shotgun (WGS) entry which is preliminary data.</text>
</comment>
<proteinExistence type="predicted"/>
<gene>
    <name evidence="1" type="ORF">OYC64_018766</name>
</gene>
<keyword evidence="2" id="KW-1185">Reference proteome</keyword>